<keyword evidence="2" id="KW-0346">Stress response</keyword>
<name>A0A9K3EHJ6_HELAN</name>
<dbReference type="Gene3D" id="2.60.40.790">
    <property type="match status" value="1"/>
</dbReference>
<evidence type="ECO:0000256" key="1">
    <source>
        <dbReference type="ARBA" id="ARBA00022946"/>
    </source>
</evidence>
<dbReference type="SUPFAM" id="SSF49764">
    <property type="entry name" value="HSP20-like chaperones"/>
    <property type="match status" value="1"/>
</dbReference>
<gene>
    <name evidence="5" type="ORF">HanXRQr2_Chr13g0591061</name>
</gene>
<dbReference type="AlphaFoldDB" id="A0A9K3EHJ6"/>
<dbReference type="PROSITE" id="PS01031">
    <property type="entry name" value="SHSP"/>
    <property type="match status" value="1"/>
</dbReference>
<dbReference type="Gramene" id="mRNA:HanXRQr2_Chr13g0591061">
    <property type="protein sequence ID" value="mRNA:HanXRQr2_Chr13g0591061"/>
    <property type="gene ID" value="HanXRQr2_Chr13g0591061"/>
</dbReference>
<feature type="domain" description="SHSP" evidence="4">
    <location>
        <begin position="174"/>
        <end position="271"/>
    </location>
</feature>
<dbReference type="EMBL" id="MNCJ02000328">
    <property type="protein sequence ID" value="KAF5773662.1"/>
    <property type="molecule type" value="Genomic_DNA"/>
</dbReference>
<dbReference type="CDD" id="cd06464">
    <property type="entry name" value="ACD_sHsps-like"/>
    <property type="match status" value="1"/>
</dbReference>
<evidence type="ECO:0000259" key="4">
    <source>
        <dbReference type="PROSITE" id="PS01031"/>
    </source>
</evidence>
<comment type="similarity">
    <text evidence="3">Belongs to the small heat shock protein (HSP20) family.</text>
</comment>
<keyword evidence="6" id="KW-1185">Reference proteome</keyword>
<keyword evidence="1" id="KW-0809">Transit peptide</keyword>
<dbReference type="InterPro" id="IPR044656">
    <property type="entry name" value="HSP14.7/HSP23.5/HSP23.6-like"/>
</dbReference>
<reference evidence="5" key="1">
    <citation type="journal article" date="2017" name="Nature">
        <title>The sunflower genome provides insights into oil metabolism, flowering and Asterid evolution.</title>
        <authorList>
            <person name="Badouin H."/>
            <person name="Gouzy J."/>
            <person name="Grassa C.J."/>
            <person name="Murat F."/>
            <person name="Staton S.E."/>
            <person name="Cottret L."/>
            <person name="Lelandais-Briere C."/>
            <person name="Owens G.L."/>
            <person name="Carrere S."/>
            <person name="Mayjonade B."/>
            <person name="Legrand L."/>
            <person name="Gill N."/>
            <person name="Kane N.C."/>
            <person name="Bowers J.E."/>
            <person name="Hubner S."/>
            <person name="Bellec A."/>
            <person name="Berard A."/>
            <person name="Berges H."/>
            <person name="Blanchet N."/>
            <person name="Boniface M.C."/>
            <person name="Brunel D."/>
            <person name="Catrice O."/>
            <person name="Chaidir N."/>
            <person name="Claudel C."/>
            <person name="Donnadieu C."/>
            <person name="Faraut T."/>
            <person name="Fievet G."/>
            <person name="Helmstetter N."/>
            <person name="King M."/>
            <person name="Knapp S.J."/>
            <person name="Lai Z."/>
            <person name="Le Paslier M.C."/>
            <person name="Lippi Y."/>
            <person name="Lorenzon L."/>
            <person name="Mandel J.R."/>
            <person name="Marage G."/>
            <person name="Marchand G."/>
            <person name="Marquand E."/>
            <person name="Bret-Mestries E."/>
            <person name="Morien E."/>
            <person name="Nambeesan S."/>
            <person name="Nguyen T."/>
            <person name="Pegot-Espagnet P."/>
            <person name="Pouilly N."/>
            <person name="Raftis F."/>
            <person name="Sallet E."/>
            <person name="Schiex T."/>
            <person name="Thomas J."/>
            <person name="Vandecasteele C."/>
            <person name="Vares D."/>
            <person name="Vear F."/>
            <person name="Vautrin S."/>
            <person name="Crespi M."/>
            <person name="Mangin B."/>
            <person name="Burke J.M."/>
            <person name="Salse J."/>
            <person name="Munos S."/>
            <person name="Vincourt P."/>
            <person name="Rieseberg L.H."/>
            <person name="Langlade N.B."/>
        </authorList>
    </citation>
    <scope>NUCLEOTIDE SEQUENCE</scope>
    <source>
        <tissue evidence="5">Leaves</tissue>
    </source>
</reference>
<evidence type="ECO:0000256" key="3">
    <source>
        <dbReference type="PROSITE-ProRule" id="PRU00285"/>
    </source>
</evidence>
<dbReference type="InterPro" id="IPR002068">
    <property type="entry name" value="A-crystallin/Hsp20_dom"/>
</dbReference>
<accession>A0A9K3EHJ6</accession>
<dbReference type="InterPro" id="IPR008978">
    <property type="entry name" value="HSP20-like_chaperone"/>
</dbReference>
<dbReference type="PANTHER" id="PTHR46991:SF11">
    <property type="entry name" value="SMALL HEAT SHOCK PROTEIN HSPF"/>
    <property type="match status" value="1"/>
</dbReference>
<dbReference type="PANTHER" id="PTHR46991">
    <property type="entry name" value="23.5 KDA HEAT SHOCK PROTEIN, MITOCHONDRIAL"/>
    <property type="match status" value="1"/>
</dbReference>
<evidence type="ECO:0000313" key="5">
    <source>
        <dbReference type="EMBL" id="KAF5773662.1"/>
    </source>
</evidence>
<dbReference type="Proteomes" id="UP000215914">
    <property type="component" value="Unassembled WGS sequence"/>
</dbReference>
<proteinExistence type="inferred from homology"/>
<evidence type="ECO:0000313" key="6">
    <source>
        <dbReference type="Proteomes" id="UP000215914"/>
    </source>
</evidence>
<reference evidence="5" key="2">
    <citation type="submission" date="2020-06" db="EMBL/GenBank/DDBJ databases">
        <title>Helianthus annuus Genome sequencing and assembly Release 2.</title>
        <authorList>
            <person name="Gouzy J."/>
            <person name="Langlade N."/>
            <person name="Munos S."/>
        </authorList>
    </citation>
    <scope>NUCLEOTIDE SEQUENCE</scope>
    <source>
        <tissue evidence="5">Leaves</tissue>
    </source>
</reference>
<sequence>MISVTFDLQFLSYQIETGVPSMLFTMVKDEELTIQMPGLKQTESKEGVWVSFDVPKLGQKEWKLGLLGFNFLFQLQTPEKKYLATMKFPEYYNPYGDWIVKFEDGICYVRVPTQKTVDPFLAKANINRNLTRPTPYCVTFDRSELGRRLCEIIARPEVKSKSFTAYKKDTDESIYFKGNLPGVEKLVVTKEGLCVSLSMPGFELEDVEVGFEYDTLIVEGKREGEHYIAGLRVPEGFRTENDMMKKEMQDGVFKATLPRVDANRIVFSVYR</sequence>
<protein>
    <submittedName>
        <fullName evidence="5">Alpha crystallin/Hsp20 domain, HSP20-like chaperone</fullName>
    </submittedName>
</protein>
<organism evidence="5 6">
    <name type="scientific">Helianthus annuus</name>
    <name type="common">Common sunflower</name>
    <dbReference type="NCBI Taxonomy" id="4232"/>
    <lineage>
        <taxon>Eukaryota</taxon>
        <taxon>Viridiplantae</taxon>
        <taxon>Streptophyta</taxon>
        <taxon>Embryophyta</taxon>
        <taxon>Tracheophyta</taxon>
        <taxon>Spermatophyta</taxon>
        <taxon>Magnoliopsida</taxon>
        <taxon>eudicotyledons</taxon>
        <taxon>Gunneridae</taxon>
        <taxon>Pentapetalae</taxon>
        <taxon>asterids</taxon>
        <taxon>campanulids</taxon>
        <taxon>Asterales</taxon>
        <taxon>Asteraceae</taxon>
        <taxon>Asteroideae</taxon>
        <taxon>Heliantheae alliance</taxon>
        <taxon>Heliantheae</taxon>
        <taxon>Helianthus</taxon>
    </lineage>
</organism>
<evidence type="ECO:0000256" key="2">
    <source>
        <dbReference type="ARBA" id="ARBA00023016"/>
    </source>
</evidence>
<comment type="caution">
    <text evidence="5">The sequence shown here is derived from an EMBL/GenBank/DDBJ whole genome shotgun (WGS) entry which is preliminary data.</text>
</comment>